<protein>
    <submittedName>
        <fullName evidence="2">Helix-turn-helix domain-containing protein</fullName>
    </submittedName>
</protein>
<dbReference type="AlphaFoldDB" id="A0A238WQQ9"/>
<dbReference type="EMBL" id="FZNW01000007">
    <property type="protein sequence ID" value="SNR48731.1"/>
    <property type="molecule type" value="Genomic_DNA"/>
</dbReference>
<dbReference type="CDD" id="cd00093">
    <property type="entry name" value="HTH_XRE"/>
    <property type="match status" value="1"/>
</dbReference>
<dbReference type="RefSeq" id="WP_176439855.1">
    <property type="nucleotide sequence ID" value="NZ_FZNW01000007.1"/>
</dbReference>
<keyword evidence="3" id="KW-1185">Reference proteome</keyword>
<dbReference type="SMART" id="SM00530">
    <property type="entry name" value="HTH_XRE"/>
    <property type="match status" value="1"/>
</dbReference>
<dbReference type="Gene3D" id="1.10.260.40">
    <property type="entry name" value="lambda repressor-like DNA-binding domains"/>
    <property type="match status" value="1"/>
</dbReference>
<dbReference type="SUPFAM" id="SSF47413">
    <property type="entry name" value="lambda repressor-like DNA-binding domains"/>
    <property type="match status" value="1"/>
</dbReference>
<dbReference type="InterPro" id="IPR010982">
    <property type="entry name" value="Lambda_DNA-bd_dom_sf"/>
</dbReference>
<reference evidence="2 3" key="1">
    <citation type="submission" date="2017-06" db="EMBL/GenBank/DDBJ databases">
        <authorList>
            <person name="Kim H.J."/>
            <person name="Triplett B.A."/>
        </authorList>
    </citation>
    <scope>NUCLEOTIDE SEQUENCE [LARGE SCALE GENOMIC DNA]</scope>
    <source>
        <strain evidence="2 3">DSM 45207</strain>
    </source>
</reference>
<accession>A0A238WQQ9</accession>
<proteinExistence type="predicted"/>
<feature type="domain" description="HTH cro/C1-type" evidence="1">
    <location>
        <begin position="14"/>
        <end position="69"/>
    </location>
</feature>
<name>A0A238WQQ9_9PSEU</name>
<dbReference type="Pfam" id="PF13560">
    <property type="entry name" value="HTH_31"/>
    <property type="match status" value="1"/>
</dbReference>
<evidence type="ECO:0000313" key="3">
    <source>
        <dbReference type="Proteomes" id="UP000198348"/>
    </source>
</evidence>
<dbReference type="InterPro" id="IPR001387">
    <property type="entry name" value="Cro/C1-type_HTH"/>
</dbReference>
<dbReference type="Proteomes" id="UP000198348">
    <property type="component" value="Unassembled WGS sequence"/>
</dbReference>
<evidence type="ECO:0000313" key="2">
    <source>
        <dbReference type="EMBL" id="SNR48731.1"/>
    </source>
</evidence>
<gene>
    <name evidence="2" type="ORF">SAMN06265360_10784</name>
</gene>
<evidence type="ECO:0000259" key="1">
    <source>
        <dbReference type="SMART" id="SM00530"/>
    </source>
</evidence>
<sequence length="292" mass="32202">MKTATRAKRRLGRFLNESRVQAGVRLEDAATELKTADSTVSRYESGQVMPVWATVLALLNRYGATDESRSRAVELWENARDEPPSIRLPTGAPKSFRRLVNAEREAERIRAVEPFVVPGIMQTEPYIRALIAAGHRFHDTDEQTDKLVSARLARQRLLEESGPVALHAVIDEAVIRRMVGGPDVMRGQLEHLLELGDREHITIQVMPFGVGAYGPMAGSCIIVDYPEPDEVPGVYLEYPAGGSWVDNASDVERFTTMFDDAARAALSPGDSAALLTRQIGALDTDDQQHEVA</sequence>
<dbReference type="GO" id="GO:0003677">
    <property type="term" value="F:DNA binding"/>
    <property type="evidence" value="ECO:0007669"/>
    <property type="project" value="InterPro"/>
</dbReference>
<dbReference type="Pfam" id="PF19054">
    <property type="entry name" value="DUF5753"/>
    <property type="match status" value="1"/>
</dbReference>
<dbReference type="InterPro" id="IPR043917">
    <property type="entry name" value="DUF5753"/>
</dbReference>
<organism evidence="2 3">
    <name type="scientific">Haloechinothrix alba</name>
    <dbReference type="NCBI Taxonomy" id="664784"/>
    <lineage>
        <taxon>Bacteria</taxon>
        <taxon>Bacillati</taxon>
        <taxon>Actinomycetota</taxon>
        <taxon>Actinomycetes</taxon>
        <taxon>Pseudonocardiales</taxon>
        <taxon>Pseudonocardiaceae</taxon>
        <taxon>Haloechinothrix</taxon>
    </lineage>
</organism>